<evidence type="ECO:0000256" key="10">
    <source>
        <dbReference type="RuleBase" id="RU000320"/>
    </source>
</evidence>
<organism evidence="17 18">
    <name type="scientific">Ciceribacter sichuanensis</name>
    <dbReference type="NCBI Taxonomy" id="2949647"/>
    <lineage>
        <taxon>Bacteria</taxon>
        <taxon>Pseudomonadati</taxon>
        <taxon>Pseudomonadota</taxon>
        <taxon>Alphaproteobacteria</taxon>
        <taxon>Hyphomicrobiales</taxon>
        <taxon>Rhizobiaceae</taxon>
        <taxon>Ciceribacter</taxon>
    </lineage>
</organism>
<dbReference type="InterPro" id="IPR001516">
    <property type="entry name" value="Proton_antipo_N"/>
</dbReference>
<dbReference type="PRINTS" id="PR01434">
    <property type="entry name" value="NADHDHGNASE5"/>
</dbReference>
<evidence type="ECO:0000256" key="1">
    <source>
        <dbReference type="ARBA" id="ARBA00004651"/>
    </source>
</evidence>
<evidence type="ECO:0000256" key="4">
    <source>
        <dbReference type="ARBA" id="ARBA00022475"/>
    </source>
</evidence>
<keyword evidence="7 11" id="KW-1133">Transmembrane helix</keyword>
<comment type="caution">
    <text evidence="17">The sequence shown here is derived from an EMBL/GenBank/DDBJ whole genome shotgun (WGS) entry which is preliminary data.</text>
</comment>
<evidence type="ECO:0000313" key="17">
    <source>
        <dbReference type="EMBL" id="MCO5958880.1"/>
    </source>
</evidence>
<dbReference type="PANTHER" id="PTHR43373:SF1">
    <property type="entry name" value="NA(+)_H(+) ANTIPORTER SUBUNIT A"/>
    <property type="match status" value="1"/>
</dbReference>
<keyword evidence="5 10" id="KW-0812">Transmembrane</keyword>
<dbReference type="EMBL" id="JAMXLX010000006">
    <property type="protein sequence ID" value="MCO5958880.1"/>
    <property type="molecule type" value="Genomic_DNA"/>
</dbReference>
<feature type="transmembrane region" description="Helical" evidence="11">
    <location>
        <begin position="168"/>
        <end position="191"/>
    </location>
</feature>
<dbReference type="Proteomes" id="UP001155380">
    <property type="component" value="Unassembled WGS sequence"/>
</dbReference>
<keyword evidence="8" id="KW-0406">Ion transport</keyword>
<keyword evidence="2" id="KW-0813">Transport</keyword>
<dbReference type="InterPro" id="IPR001750">
    <property type="entry name" value="ND/Mrp_TM"/>
</dbReference>
<evidence type="ECO:0000256" key="8">
    <source>
        <dbReference type="ARBA" id="ARBA00023065"/>
    </source>
</evidence>
<dbReference type="NCBIfam" id="TIGR00940">
    <property type="entry name" value="2a6301s01"/>
    <property type="match status" value="1"/>
</dbReference>
<feature type="transmembrane region" description="Helical" evidence="11">
    <location>
        <begin position="509"/>
        <end position="530"/>
    </location>
</feature>
<feature type="transmembrane region" description="Helical" evidence="11">
    <location>
        <begin position="705"/>
        <end position="726"/>
    </location>
</feature>
<dbReference type="InterPro" id="IPR050616">
    <property type="entry name" value="CPA3_Na-H_Antiporter_A"/>
</dbReference>
<feature type="transmembrane region" description="Helical" evidence="11">
    <location>
        <begin position="664"/>
        <end position="685"/>
    </location>
</feature>
<evidence type="ECO:0000256" key="9">
    <source>
        <dbReference type="ARBA" id="ARBA00023136"/>
    </source>
</evidence>
<keyword evidence="9 11" id="KW-0472">Membrane</keyword>
<accession>A0AAJ1F6E4</accession>
<feature type="transmembrane region" description="Helical" evidence="11">
    <location>
        <begin position="462"/>
        <end position="489"/>
    </location>
</feature>
<keyword evidence="3" id="KW-0050">Antiport</keyword>
<evidence type="ECO:0000259" key="13">
    <source>
        <dbReference type="Pfam" id="PF00662"/>
    </source>
</evidence>
<proteinExistence type="predicted"/>
<dbReference type="Pfam" id="PF00662">
    <property type="entry name" value="Proton_antipo_N"/>
    <property type="match status" value="1"/>
</dbReference>
<feature type="transmembrane region" description="Helical" evidence="11">
    <location>
        <begin position="211"/>
        <end position="236"/>
    </location>
</feature>
<feature type="domain" description="NADH-Ubiquinone oxidoreductase (complex I) chain 5 N-terminal" evidence="13">
    <location>
        <begin position="71"/>
        <end position="116"/>
    </location>
</feature>
<keyword evidence="4" id="KW-1003">Cell membrane</keyword>
<feature type="transmembrane region" description="Helical" evidence="11">
    <location>
        <begin position="114"/>
        <end position="131"/>
    </location>
</feature>
<feature type="transmembrane region" description="Helical" evidence="11">
    <location>
        <begin position="638"/>
        <end position="658"/>
    </location>
</feature>
<evidence type="ECO:0000256" key="3">
    <source>
        <dbReference type="ARBA" id="ARBA00022449"/>
    </source>
</evidence>
<feature type="transmembrane region" description="Helical" evidence="11">
    <location>
        <begin position="820"/>
        <end position="843"/>
    </location>
</feature>
<comment type="subcellular location">
    <subcellularLocation>
        <location evidence="1">Cell membrane</location>
        <topology evidence="1">Multi-pass membrane protein</topology>
    </subcellularLocation>
    <subcellularLocation>
        <location evidence="10">Membrane</location>
        <topology evidence="10">Multi-pass membrane protein</topology>
    </subcellularLocation>
</comment>
<protein>
    <submittedName>
        <fullName evidence="17">Monovalent cation/H+ antiporter subunit A</fullName>
    </submittedName>
</protein>
<evidence type="ECO:0000256" key="6">
    <source>
        <dbReference type="ARBA" id="ARBA00022781"/>
    </source>
</evidence>
<feature type="transmembrane region" description="Helical" evidence="11">
    <location>
        <begin position="6"/>
        <end position="26"/>
    </location>
</feature>
<keyword evidence="6" id="KW-0375">Hydrogen ion transport</keyword>
<dbReference type="Pfam" id="PF20501">
    <property type="entry name" value="MbhE"/>
    <property type="match status" value="1"/>
</dbReference>
<evidence type="ECO:0000256" key="2">
    <source>
        <dbReference type="ARBA" id="ARBA00022448"/>
    </source>
</evidence>
<feature type="transmembrane region" description="Helical" evidence="11">
    <location>
        <begin position="613"/>
        <end position="633"/>
    </location>
</feature>
<feature type="transmembrane region" description="Helical" evidence="11">
    <location>
        <begin position="373"/>
        <end position="396"/>
    </location>
</feature>
<dbReference type="PANTHER" id="PTHR43373">
    <property type="entry name" value="NA(+)/H(+) ANTIPORTER SUBUNIT"/>
    <property type="match status" value="1"/>
</dbReference>
<dbReference type="Pfam" id="PF00361">
    <property type="entry name" value="Proton_antipo_M"/>
    <property type="match status" value="1"/>
</dbReference>
<feature type="domain" description="MrpA C-terminal/MbhE" evidence="16">
    <location>
        <begin position="703"/>
        <end position="799"/>
    </location>
</feature>
<dbReference type="InterPro" id="IPR046806">
    <property type="entry name" value="MrpA_C/MbhE"/>
</dbReference>
<feature type="transmembrane region" description="Helical" evidence="11">
    <location>
        <begin position="764"/>
        <end position="782"/>
    </location>
</feature>
<feature type="transmembrane region" description="Helical" evidence="11">
    <location>
        <begin position="416"/>
        <end position="441"/>
    </location>
</feature>
<dbReference type="InterPro" id="IPR005663">
    <property type="entry name" value="MrpA/MnhA1/PhaAB"/>
</dbReference>
<feature type="transmembrane region" description="Helical" evidence="11">
    <location>
        <begin position="849"/>
        <end position="869"/>
    </location>
</feature>
<feature type="transmembrane region" description="Helical" evidence="11">
    <location>
        <begin position="33"/>
        <end position="56"/>
    </location>
</feature>
<sequence>MTLEPYFLLVLLILPFAGSLISVFLLNTPSRVLPSWVAGSAALTSLLIVLLAYPAISGGEPLRFEAEWVPQLGLAFKLRMDGFAWMFSVLITGIGFLVIVYARYYMSEEDPVPRFFSFLLAFMGAMLGIVISGNVILLSVFWELTSIFSFLLISYWHNAAAARDGARMALTVTGIGGFCLLIGLLILGNIVGSYDLDKILQSGDLIRGHSLYVPALVFILLGALTKSAQFPFHFWLPNAMAAPTPVSAYLHSATMVKAGVFLLARFWPALAGTEEWFWLVGSAGIITLLLGAYFAMFQQDLKGLLAYSTISHLGLITTLLSLGSPLATVAAIFHMLNHATFKASLFMAAGIIDHETGTRDIRKLSGLYRFMPMTARLAMVASAAMAGVPLLNGFLSKEMFFAEAVQTHADSFLDTMLPYVATLASAFSVAYSLRFIHTVFFGPPPVGLPKEKPHEPPRWMRFPIEFLVLICLVVGIAPAISVGPFLLTAVSSVLGEQTPEYDLAVWHGFNLPLVMSIIALVGGTALYFTFRNYLARCEDGPPFLRRLKGQRIFERVLVEVSWHWARQAEKRIGTRNLQPQLRWVVAMGFFAGLLPLYLSSFEPRPFVFTGVDPTFGALWLIGICLAIGTAFLAKYHRLAALVMLGGVGLIVCITFVWLSAPDLAITQLLVEIVTTVLILLGLRWLPKRSEDFDETITLRARFRRFRDLALAVVCGVGMTFIAYASMTMPVPDAIANYFLENAYSQGGGRNVVNVILVDFRGFDTLGEITVLGVVALTVFALLRRFRPAADSMAMPEQQQIQNRLDEEREGRSAGDTVKDYLFVPSVIMQWLFPVIIVFAVYIFMRGHDLPGGGFSAGLTLSIAFLLQYLAGGTRWAEDRLRILPLRWMGIGMLTATATGAGAWLLGYPFLTSHFRYLEVPLIGKVPAATALLFDLGVFTLVVGSTVLILVALAHQSIRINRLHAAEMEKAKEA</sequence>
<name>A0AAJ1F6E4_9HYPH</name>
<dbReference type="RefSeq" id="WP_250912963.1">
    <property type="nucleotide sequence ID" value="NZ_JAMXLX010000006.1"/>
</dbReference>
<evidence type="ECO:0000256" key="7">
    <source>
        <dbReference type="ARBA" id="ARBA00022989"/>
    </source>
</evidence>
<dbReference type="GO" id="GO:0015297">
    <property type="term" value="F:antiporter activity"/>
    <property type="evidence" value="ECO:0007669"/>
    <property type="project" value="UniProtKB-KW"/>
</dbReference>
<evidence type="ECO:0000259" key="14">
    <source>
        <dbReference type="Pfam" id="PF04039"/>
    </source>
</evidence>
<feature type="transmembrane region" description="Helical" evidence="11">
    <location>
        <begin position="248"/>
        <end position="270"/>
    </location>
</feature>
<evidence type="ECO:0000256" key="11">
    <source>
        <dbReference type="SAM" id="Phobius"/>
    </source>
</evidence>
<evidence type="ECO:0000259" key="12">
    <source>
        <dbReference type="Pfam" id="PF00361"/>
    </source>
</evidence>
<evidence type="ECO:0000256" key="5">
    <source>
        <dbReference type="ARBA" id="ARBA00022692"/>
    </source>
</evidence>
<dbReference type="GO" id="GO:1902600">
    <property type="term" value="P:proton transmembrane transport"/>
    <property type="evidence" value="ECO:0007669"/>
    <property type="project" value="UniProtKB-KW"/>
</dbReference>
<dbReference type="GO" id="GO:0005886">
    <property type="term" value="C:plasma membrane"/>
    <property type="evidence" value="ECO:0007669"/>
    <property type="project" value="UniProtKB-SubCell"/>
</dbReference>
<dbReference type="InterPro" id="IPR007182">
    <property type="entry name" value="MnhB"/>
</dbReference>
<feature type="transmembrane region" description="Helical" evidence="11">
    <location>
        <begin position="581"/>
        <end position="601"/>
    </location>
</feature>
<evidence type="ECO:0000259" key="15">
    <source>
        <dbReference type="Pfam" id="PF13244"/>
    </source>
</evidence>
<feature type="transmembrane region" description="Helical" evidence="11">
    <location>
        <begin position="890"/>
        <end position="910"/>
    </location>
</feature>
<feature type="domain" description="NADH:quinone oxidoreductase/Mrp antiporter transmembrane" evidence="12">
    <location>
        <begin position="132"/>
        <end position="412"/>
    </location>
</feature>
<evidence type="ECO:0000259" key="16">
    <source>
        <dbReference type="Pfam" id="PF20501"/>
    </source>
</evidence>
<dbReference type="NCBIfam" id="NF009288">
    <property type="entry name" value="PRK12648.1"/>
    <property type="match status" value="1"/>
</dbReference>
<dbReference type="InterPro" id="IPR025383">
    <property type="entry name" value="MrpA_C/MbhD"/>
</dbReference>
<dbReference type="Pfam" id="PF13244">
    <property type="entry name" value="MbhD"/>
    <property type="match status" value="1"/>
</dbReference>
<feature type="domain" description="Na+/H+ antiporter MnhB subunit-related protein" evidence="14">
    <location>
        <begin position="824"/>
        <end position="946"/>
    </location>
</feature>
<dbReference type="AlphaFoldDB" id="A0AAJ1F6E4"/>
<evidence type="ECO:0000313" key="18">
    <source>
        <dbReference type="Proteomes" id="UP001155380"/>
    </source>
</evidence>
<gene>
    <name evidence="17" type="ORF">NBH21_19035</name>
</gene>
<feature type="transmembrane region" description="Helical" evidence="11">
    <location>
        <begin position="276"/>
        <end position="297"/>
    </location>
</feature>
<feature type="transmembrane region" description="Helical" evidence="11">
    <location>
        <begin position="82"/>
        <end position="102"/>
    </location>
</feature>
<reference evidence="17" key="1">
    <citation type="submission" date="2022-06" db="EMBL/GenBank/DDBJ databases">
        <authorList>
            <person name="Sun Q."/>
        </authorList>
    </citation>
    <scope>NUCLEOTIDE SEQUENCE</scope>
    <source>
        <strain evidence="17">S101</strain>
    </source>
</reference>
<feature type="domain" description="MrpA C-terminal/MbhD" evidence="15">
    <location>
        <begin position="623"/>
        <end position="687"/>
    </location>
</feature>
<dbReference type="Pfam" id="PF04039">
    <property type="entry name" value="MnhB"/>
    <property type="match status" value="1"/>
</dbReference>
<feature type="transmembrane region" description="Helical" evidence="11">
    <location>
        <begin position="930"/>
        <end position="953"/>
    </location>
</feature>